<dbReference type="SUPFAM" id="SSF63829">
    <property type="entry name" value="Calcium-dependent phosphotriesterase"/>
    <property type="match status" value="2"/>
</dbReference>
<feature type="non-terminal residue" evidence="1">
    <location>
        <position position="777"/>
    </location>
</feature>
<protein>
    <submittedName>
        <fullName evidence="1">Uncharacterized protein</fullName>
    </submittedName>
</protein>
<sequence length="777" mass="86164">LEKLIQSIFVFLTASILVSQSRIGDWESYTSPLIIHDLIELDSKVLCATEGGLLIYDVASEEFSTLTNIDGLIGTNLNVIEKDLFGNIWLGGALPNGFIQVYNPSESSSIAEFDYDLTEIIDIAVGDTIVFAVYQLNQDFGIQKFLYDGNRWSHNDLMVSDWLFESEQIAGIVVWNDSVFVGTNQGLYRGNFQEDPHAWSEELTGNISSILLIQDELLIVKDNFPYRINLNTMEDSLIQSNFSVVKFVKSFNNELWGIRFDGTALVHLESNLEIPVSHTLNVLIPLIDGSLAGGTEAGIVLLNSETQEVQQFIPNAPLTNQFTAVTVLDDGRVVAGSKYGLAIKEDWGWRNIVETTLDDVIVHDSFDSNFFAADTIPVDFGGYIADLEQGPDGLVYCAIRGTYPEPIRHGGGIIIIDVDNPPNFSIIDTTYLSYFTTSNNSNPYMVVKDLEFDSNGHLWVADAYATNKFEPVQVRNTGGVWGSYNAEEDGVLSLTTNTIAHDSYNRVWIGSFEGGENVVGGVSYPNGGLIMLTYEGAPVNPSDFQMKEIDVSPSNSNNTVWSLAMTPENRLYALTPIGLTYFDLSSSNENPVLRQGPRATNGELYYYFPNISFGGPNPNAKLKVDKRGNIWATSTTDGIHILLNNATYWPDIDGFRESNSRLLSDGVTDIEFDSERGIAWITTNRGISAVRIPFTQEREHYNNLRIFPSPFHVPSETPMVVDGLKDASSLKVMTITGRVLRDIKNVDLGTHGDQITWDGRDKQGRWVGSGVYLLSVY</sequence>
<dbReference type="Gene3D" id="2.60.40.4070">
    <property type="match status" value="1"/>
</dbReference>
<dbReference type="AlphaFoldDB" id="A0A381S6B7"/>
<dbReference type="EMBL" id="UINC01002658">
    <property type="protein sequence ID" value="SUZ99004.1"/>
    <property type="molecule type" value="Genomic_DNA"/>
</dbReference>
<proteinExistence type="predicted"/>
<evidence type="ECO:0000313" key="1">
    <source>
        <dbReference type="EMBL" id="SUZ99004.1"/>
    </source>
</evidence>
<gene>
    <name evidence="1" type="ORF">METZ01_LOCUS51858</name>
</gene>
<dbReference type="InterPro" id="IPR015943">
    <property type="entry name" value="WD40/YVTN_repeat-like_dom_sf"/>
</dbReference>
<name>A0A381S6B7_9ZZZZ</name>
<reference evidence="1" key="1">
    <citation type="submission" date="2018-05" db="EMBL/GenBank/DDBJ databases">
        <authorList>
            <person name="Lanie J.A."/>
            <person name="Ng W.-L."/>
            <person name="Kazmierczak K.M."/>
            <person name="Andrzejewski T.M."/>
            <person name="Davidsen T.M."/>
            <person name="Wayne K.J."/>
            <person name="Tettelin H."/>
            <person name="Glass J.I."/>
            <person name="Rusch D."/>
            <person name="Podicherti R."/>
            <person name="Tsui H.-C.T."/>
            <person name="Winkler M.E."/>
        </authorList>
    </citation>
    <scope>NUCLEOTIDE SEQUENCE</scope>
</reference>
<accession>A0A381S6B7</accession>
<organism evidence="1">
    <name type="scientific">marine metagenome</name>
    <dbReference type="NCBI Taxonomy" id="408172"/>
    <lineage>
        <taxon>unclassified sequences</taxon>
        <taxon>metagenomes</taxon>
        <taxon>ecological metagenomes</taxon>
    </lineage>
</organism>
<dbReference type="Gene3D" id="2.130.10.10">
    <property type="entry name" value="YVTN repeat-like/Quinoprotein amine dehydrogenase"/>
    <property type="match status" value="4"/>
</dbReference>
<feature type="non-terminal residue" evidence="1">
    <location>
        <position position="1"/>
    </location>
</feature>